<protein>
    <submittedName>
        <fullName evidence="2">Uncharacterized protein</fullName>
    </submittedName>
</protein>
<keyword evidence="1" id="KW-0472">Membrane</keyword>
<dbReference type="EMBL" id="MU866437">
    <property type="protein sequence ID" value="KAK4172329.1"/>
    <property type="molecule type" value="Genomic_DNA"/>
</dbReference>
<sequence>MLTLKPAESHRPGYAIPTLHSSNTNSLIKMPAAIAYFTDSLHGVVQICSRKRLDRTATVIVLAVGPGAILAVALGSEVYDVSG</sequence>
<organism evidence="2 3">
    <name type="scientific">Triangularia setosa</name>
    <dbReference type="NCBI Taxonomy" id="2587417"/>
    <lineage>
        <taxon>Eukaryota</taxon>
        <taxon>Fungi</taxon>
        <taxon>Dikarya</taxon>
        <taxon>Ascomycota</taxon>
        <taxon>Pezizomycotina</taxon>
        <taxon>Sordariomycetes</taxon>
        <taxon>Sordariomycetidae</taxon>
        <taxon>Sordariales</taxon>
        <taxon>Podosporaceae</taxon>
        <taxon>Triangularia</taxon>
    </lineage>
</organism>
<evidence type="ECO:0000313" key="2">
    <source>
        <dbReference type="EMBL" id="KAK4172329.1"/>
    </source>
</evidence>
<evidence type="ECO:0000313" key="3">
    <source>
        <dbReference type="Proteomes" id="UP001302321"/>
    </source>
</evidence>
<keyword evidence="1" id="KW-0812">Transmembrane</keyword>
<accession>A0AAN7A3X9</accession>
<keyword evidence="3" id="KW-1185">Reference proteome</keyword>
<dbReference type="AlphaFoldDB" id="A0AAN7A3X9"/>
<comment type="caution">
    <text evidence="2">The sequence shown here is derived from an EMBL/GenBank/DDBJ whole genome shotgun (WGS) entry which is preliminary data.</text>
</comment>
<feature type="transmembrane region" description="Helical" evidence="1">
    <location>
        <begin position="59"/>
        <end position="79"/>
    </location>
</feature>
<reference evidence="2" key="1">
    <citation type="journal article" date="2023" name="Mol. Phylogenet. Evol.">
        <title>Genome-scale phylogeny and comparative genomics of the fungal order Sordariales.</title>
        <authorList>
            <person name="Hensen N."/>
            <person name="Bonometti L."/>
            <person name="Westerberg I."/>
            <person name="Brannstrom I.O."/>
            <person name="Guillou S."/>
            <person name="Cros-Aarteil S."/>
            <person name="Calhoun S."/>
            <person name="Haridas S."/>
            <person name="Kuo A."/>
            <person name="Mondo S."/>
            <person name="Pangilinan J."/>
            <person name="Riley R."/>
            <person name="LaButti K."/>
            <person name="Andreopoulos B."/>
            <person name="Lipzen A."/>
            <person name="Chen C."/>
            <person name="Yan M."/>
            <person name="Daum C."/>
            <person name="Ng V."/>
            <person name="Clum A."/>
            <person name="Steindorff A."/>
            <person name="Ohm R.A."/>
            <person name="Martin F."/>
            <person name="Silar P."/>
            <person name="Natvig D.O."/>
            <person name="Lalanne C."/>
            <person name="Gautier V."/>
            <person name="Ament-Velasquez S.L."/>
            <person name="Kruys A."/>
            <person name="Hutchinson M.I."/>
            <person name="Powell A.J."/>
            <person name="Barry K."/>
            <person name="Miller A.N."/>
            <person name="Grigoriev I.V."/>
            <person name="Debuchy R."/>
            <person name="Gladieux P."/>
            <person name="Hiltunen Thoren M."/>
            <person name="Johannesson H."/>
        </authorList>
    </citation>
    <scope>NUCLEOTIDE SEQUENCE</scope>
    <source>
        <strain evidence="2">CBS 892.96</strain>
    </source>
</reference>
<gene>
    <name evidence="2" type="ORF">QBC36DRAFT_304565</name>
</gene>
<reference evidence="2" key="2">
    <citation type="submission" date="2023-05" db="EMBL/GenBank/DDBJ databases">
        <authorList>
            <consortium name="Lawrence Berkeley National Laboratory"/>
            <person name="Steindorff A."/>
            <person name="Hensen N."/>
            <person name="Bonometti L."/>
            <person name="Westerberg I."/>
            <person name="Brannstrom I.O."/>
            <person name="Guillou S."/>
            <person name="Cros-Aarteil S."/>
            <person name="Calhoun S."/>
            <person name="Haridas S."/>
            <person name="Kuo A."/>
            <person name="Mondo S."/>
            <person name="Pangilinan J."/>
            <person name="Riley R."/>
            <person name="Labutti K."/>
            <person name="Andreopoulos B."/>
            <person name="Lipzen A."/>
            <person name="Chen C."/>
            <person name="Yanf M."/>
            <person name="Daum C."/>
            <person name="Ng V."/>
            <person name="Clum A."/>
            <person name="Ohm R."/>
            <person name="Martin F."/>
            <person name="Silar P."/>
            <person name="Natvig D."/>
            <person name="Lalanne C."/>
            <person name="Gautier V."/>
            <person name="Ament-Velasquez S.L."/>
            <person name="Kruys A."/>
            <person name="Hutchinson M.I."/>
            <person name="Powell A.J."/>
            <person name="Barry K."/>
            <person name="Miller A.N."/>
            <person name="Grigoriev I.V."/>
            <person name="Debuchy R."/>
            <person name="Gladieux P."/>
            <person name="Thoren M.H."/>
            <person name="Johannesson H."/>
        </authorList>
    </citation>
    <scope>NUCLEOTIDE SEQUENCE</scope>
    <source>
        <strain evidence="2">CBS 892.96</strain>
    </source>
</reference>
<proteinExistence type="predicted"/>
<name>A0AAN7A3X9_9PEZI</name>
<dbReference type="Proteomes" id="UP001302321">
    <property type="component" value="Unassembled WGS sequence"/>
</dbReference>
<keyword evidence="1" id="KW-1133">Transmembrane helix</keyword>
<evidence type="ECO:0000256" key="1">
    <source>
        <dbReference type="SAM" id="Phobius"/>
    </source>
</evidence>